<sequence length="176" mass="20107">MSKRIRRSDEEIRDAVEAVINQNLSVRKAAKDTGISKSLLADLVKRFKNDPDNNFTYVRNIGNQKTFTTDQEKLLVSYLKITSKMCFGLTTIQTREPLDVAVYGPFKSRYKQAMNNWLTCNPGKTVTLYEVAEFVNPAFSESFKISTIYSGFQKTGIYPCPRPVETLQLKDGQNWD</sequence>
<dbReference type="Proteomes" id="UP001458880">
    <property type="component" value="Unassembled WGS sequence"/>
</dbReference>
<name>A0AAW1JJ32_POPJA</name>
<comment type="caution">
    <text evidence="2">The sequence shown here is derived from an EMBL/GenBank/DDBJ whole genome shotgun (WGS) entry which is preliminary data.</text>
</comment>
<dbReference type="AlphaFoldDB" id="A0AAW1JJ32"/>
<keyword evidence="3" id="KW-1185">Reference proteome</keyword>
<accession>A0AAW1JJ32</accession>
<protein>
    <submittedName>
        <fullName evidence="2">CENP-B N-terminal DNA-binding domain</fullName>
    </submittedName>
</protein>
<keyword evidence="2" id="KW-0238">DNA-binding</keyword>
<feature type="domain" description="HTH psq-type" evidence="1">
    <location>
        <begin position="9"/>
        <end position="41"/>
    </location>
</feature>
<evidence type="ECO:0000313" key="3">
    <source>
        <dbReference type="Proteomes" id="UP001458880"/>
    </source>
</evidence>
<dbReference type="EMBL" id="JASPKY010000363">
    <property type="protein sequence ID" value="KAK9703818.1"/>
    <property type="molecule type" value="Genomic_DNA"/>
</dbReference>
<evidence type="ECO:0000313" key="2">
    <source>
        <dbReference type="EMBL" id="KAK9703818.1"/>
    </source>
</evidence>
<reference evidence="2 3" key="1">
    <citation type="journal article" date="2024" name="BMC Genomics">
        <title>De novo assembly and annotation of Popillia japonica's genome with initial clues to its potential as an invasive pest.</title>
        <authorList>
            <person name="Cucini C."/>
            <person name="Boschi S."/>
            <person name="Funari R."/>
            <person name="Cardaioli E."/>
            <person name="Iannotti N."/>
            <person name="Marturano G."/>
            <person name="Paoli F."/>
            <person name="Bruttini M."/>
            <person name="Carapelli A."/>
            <person name="Frati F."/>
            <person name="Nardi F."/>
        </authorList>
    </citation>
    <scope>NUCLEOTIDE SEQUENCE [LARGE SCALE GENOMIC DNA]</scope>
    <source>
        <strain evidence="2">DMR45628</strain>
    </source>
</reference>
<organism evidence="2 3">
    <name type="scientific">Popillia japonica</name>
    <name type="common">Japanese beetle</name>
    <dbReference type="NCBI Taxonomy" id="7064"/>
    <lineage>
        <taxon>Eukaryota</taxon>
        <taxon>Metazoa</taxon>
        <taxon>Ecdysozoa</taxon>
        <taxon>Arthropoda</taxon>
        <taxon>Hexapoda</taxon>
        <taxon>Insecta</taxon>
        <taxon>Pterygota</taxon>
        <taxon>Neoptera</taxon>
        <taxon>Endopterygota</taxon>
        <taxon>Coleoptera</taxon>
        <taxon>Polyphaga</taxon>
        <taxon>Scarabaeiformia</taxon>
        <taxon>Scarabaeidae</taxon>
        <taxon>Rutelinae</taxon>
        <taxon>Popillia</taxon>
    </lineage>
</organism>
<dbReference type="GO" id="GO:0003677">
    <property type="term" value="F:DNA binding"/>
    <property type="evidence" value="ECO:0007669"/>
    <property type="project" value="UniProtKB-KW"/>
</dbReference>
<dbReference type="Pfam" id="PF05225">
    <property type="entry name" value="HTH_psq"/>
    <property type="match status" value="1"/>
</dbReference>
<proteinExistence type="predicted"/>
<evidence type="ECO:0000259" key="1">
    <source>
        <dbReference type="Pfam" id="PF05225"/>
    </source>
</evidence>
<gene>
    <name evidence="2" type="ORF">QE152_g29068</name>
</gene>
<dbReference type="InterPro" id="IPR007889">
    <property type="entry name" value="HTH_Psq"/>
</dbReference>